<protein>
    <submittedName>
        <fullName evidence="1">Phage tail protein</fullName>
    </submittedName>
</protein>
<dbReference type="EMBL" id="NWUO01000002">
    <property type="protein sequence ID" value="PNS12829.1"/>
    <property type="molecule type" value="Genomic_DNA"/>
</dbReference>
<dbReference type="Proteomes" id="UP000236345">
    <property type="component" value="Unassembled WGS sequence"/>
</dbReference>
<dbReference type="RefSeq" id="WP_103058299.1">
    <property type="nucleotide sequence ID" value="NZ_BSOF01000026.1"/>
</dbReference>
<dbReference type="InterPro" id="IPR008861">
    <property type="entry name" value="GpX-like"/>
</dbReference>
<proteinExistence type="predicted"/>
<organism evidence="1 2">
    <name type="scientific">Mixta theicola</name>
    <dbReference type="NCBI Taxonomy" id="1458355"/>
    <lineage>
        <taxon>Bacteria</taxon>
        <taxon>Pseudomonadati</taxon>
        <taxon>Pseudomonadota</taxon>
        <taxon>Gammaproteobacteria</taxon>
        <taxon>Enterobacterales</taxon>
        <taxon>Erwiniaceae</taxon>
        <taxon>Mixta</taxon>
    </lineage>
</organism>
<evidence type="ECO:0000313" key="1">
    <source>
        <dbReference type="EMBL" id="PNS12829.1"/>
    </source>
</evidence>
<sequence>MKIYALQGDTVDEICFRWYGRTQQVVELVYAANTGLAEMGPVLPHGYAVELPELPASSTSETLNLWD</sequence>
<dbReference type="AlphaFoldDB" id="A0A2K1QCS2"/>
<gene>
    <name evidence="1" type="ORF">COO59_02605</name>
</gene>
<evidence type="ECO:0000313" key="2">
    <source>
        <dbReference type="Proteomes" id="UP000236345"/>
    </source>
</evidence>
<keyword evidence="2" id="KW-1185">Reference proteome</keyword>
<name>A0A2K1QCS2_9GAMM</name>
<accession>A0A2K1QCS2</accession>
<reference evidence="2" key="1">
    <citation type="submission" date="2017-09" db="EMBL/GenBank/DDBJ databases">
        <authorList>
            <person name="Palmer M."/>
            <person name="Steenkamp E.T."/>
            <person name="Coetzee M.P."/>
            <person name="Avontuur J.R."/>
            <person name="Van Zyl E."/>
            <person name="Chan W.-Y."/>
            <person name="Blom J."/>
            <person name="Venter S.N."/>
        </authorList>
    </citation>
    <scope>NUCLEOTIDE SEQUENCE [LARGE SCALE GENOMIC DNA]</scope>
    <source>
        <strain evidence="2">QC88-366</strain>
    </source>
</reference>
<comment type="caution">
    <text evidence="1">The sequence shown here is derived from an EMBL/GenBank/DDBJ whole genome shotgun (WGS) entry which is preliminary data.</text>
</comment>
<dbReference type="Pfam" id="PF05489">
    <property type="entry name" value="Phage_tail_X"/>
    <property type="match status" value="1"/>
</dbReference>
<dbReference type="OrthoDB" id="8759063at2"/>